<evidence type="ECO:0000256" key="7">
    <source>
        <dbReference type="SAM" id="Phobius"/>
    </source>
</evidence>
<dbReference type="InterPro" id="IPR000711">
    <property type="entry name" value="ATPase_OSCP/dsu"/>
</dbReference>
<comment type="subcellular location">
    <subcellularLocation>
        <location evidence="1">Membrane</location>
    </subcellularLocation>
</comment>
<name>A0A370N2E9_9BURK</name>
<dbReference type="InterPro" id="IPR050059">
    <property type="entry name" value="ATP_synthase_B_chain"/>
</dbReference>
<dbReference type="AlphaFoldDB" id="A0A370N2E9"/>
<evidence type="ECO:0000256" key="3">
    <source>
        <dbReference type="ARBA" id="ARBA00022781"/>
    </source>
</evidence>
<keyword evidence="5 7" id="KW-0472">Membrane</keyword>
<dbReference type="Proteomes" id="UP000254875">
    <property type="component" value="Unassembled WGS sequence"/>
</dbReference>
<keyword evidence="7" id="KW-1133">Transmembrane helix</keyword>
<proteinExistence type="predicted"/>
<reference evidence="9" key="1">
    <citation type="submission" date="2018-05" db="EMBL/GenBank/DDBJ databases">
        <authorList>
            <person name="Feng T."/>
        </authorList>
    </citation>
    <scope>NUCLEOTIDE SEQUENCE [LARGE SCALE GENOMIC DNA]</scope>
    <source>
        <strain evidence="9">S27</strain>
    </source>
</reference>
<keyword evidence="6" id="KW-0066">ATP synthesis</keyword>
<dbReference type="PANTHER" id="PTHR33445:SF2">
    <property type="entry name" value="ATP SYNTHASE SUBUNIT B', CHLOROPLASTIC"/>
    <property type="match status" value="1"/>
</dbReference>
<evidence type="ECO:0000256" key="5">
    <source>
        <dbReference type="ARBA" id="ARBA00023136"/>
    </source>
</evidence>
<keyword evidence="2" id="KW-0813">Transport</keyword>
<comment type="caution">
    <text evidence="8">The sequence shown here is derived from an EMBL/GenBank/DDBJ whole genome shotgun (WGS) entry which is preliminary data.</text>
</comment>
<dbReference type="OrthoDB" id="466272at2"/>
<keyword evidence="7" id="KW-0812">Transmembrane</keyword>
<dbReference type="GO" id="GO:0046961">
    <property type="term" value="F:proton-transporting ATPase activity, rotational mechanism"/>
    <property type="evidence" value="ECO:0007669"/>
    <property type="project" value="TreeGrafter"/>
</dbReference>
<evidence type="ECO:0000256" key="2">
    <source>
        <dbReference type="ARBA" id="ARBA00022448"/>
    </source>
</evidence>
<evidence type="ECO:0000256" key="4">
    <source>
        <dbReference type="ARBA" id="ARBA00023065"/>
    </source>
</evidence>
<dbReference type="PANTHER" id="PTHR33445">
    <property type="entry name" value="ATP SYNTHASE SUBUNIT B', CHLOROPLASTIC"/>
    <property type="match status" value="1"/>
</dbReference>
<dbReference type="Pfam" id="PF00213">
    <property type="entry name" value="OSCP"/>
    <property type="match status" value="1"/>
</dbReference>
<dbReference type="RefSeq" id="WP_115105440.1">
    <property type="nucleotide sequence ID" value="NZ_QHKS01000020.1"/>
</dbReference>
<dbReference type="EMBL" id="QHKS01000020">
    <property type="protein sequence ID" value="RDJ99760.1"/>
    <property type="molecule type" value="Genomic_DNA"/>
</dbReference>
<gene>
    <name evidence="8" type="ORF">DLM46_26725</name>
</gene>
<evidence type="ECO:0000313" key="9">
    <source>
        <dbReference type="Proteomes" id="UP000254875"/>
    </source>
</evidence>
<keyword evidence="3" id="KW-0375">Hydrogen ion transport</keyword>
<evidence type="ECO:0000256" key="6">
    <source>
        <dbReference type="ARBA" id="ARBA00023310"/>
    </source>
</evidence>
<keyword evidence="9" id="KW-1185">Reference proteome</keyword>
<evidence type="ECO:0000256" key="1">
    <source>
        <dbReference type="ARBA" id="ARBA00004370"/>
    </source>
</evidence>
<dbReference type="GO" id="GO:0016020">
    <property type="term" value="C:membrane"/>
    <property type="evidence" value="ECO:0007669"/>
    <property type="project" value="UniProtKB-SubCell"/>
</dbReference>
<protein>
    <submittedName>
        <fullName evidence="8">F0F1 ATP synthase subunit B</fullName>
    </submittedName>
</protein>
<dbReference type="GO" id="GO:0046933">
    <property type="term" value="F:proton-transporting ATP synthase activity, rotational mechanism"/>
    <property type="evidence" value="ECO:0007669"/>
    <property type="project" value="InterPro"/>
</dbReference>
<accession>A0A370N2E9</accession>
<keyword evidence="4" id="KW-0406">Ion transport</keyword>
<sequence>MRIDWSTLALQTINALVLIWLLARFLFRPVADIIAERQKAAQALIADADAAKLAAVLERDAAVRETQRLVAARAEGLKTIAAEVEGEKAALLAAAHADADRLRASAAAETEAARIEQEKRVADRATQLAVDIAAKLLDRLPDGTRVSGFVDGLVDGVAQLPAQVRAELGANGVALSLAAPRALSLEEQEICRAALATCLSRPVALQIEVDPSLIAGLELTAAHAVVRNSFKADLVQIEAALLSGDNGPR</sequence>
<organism evidence="8 9">
    <name type="scientific">Paraburkholderia lacunae</name>
    <dbReference type="NCBI Taxonomy" id="2211104"/>
    <lineage>
        <taxon>Bacteria</taxon>
        <taxon>Pseudomonadati</taxon>
        <taxon>Pseudomonadota</taxon>
        <taxon>Betaproteobacteria</taxon>
        <taxon>Burkholderiales</taxon>
        <taxon>Burkholderiaceae</taxon>
        <taxon>Paraburkholderia</taxon>
    </lineage>
</organism>
<feature type="transmembrane region" description="Helical" evidence="7">
    <location>
        <begin position="6"/>
        <end position="27"/>
    </location>
</feature>
<evidence type="ECO:0000313" key="8">
    <source>
        <dbReference type="EMBL" id="RDJ99760.1"/>
    </source>
</evidence>